<protein>
    <recommendedName>
        <fullName evidence="3">RAP domain-containing protein</fullName>
    </recommendedName>
</protein>
<name>A7ATP6_BABBO</name>
<dbReference type="OMA" id="SLSKWRF"/>
<dbReference type="GeneID" id="5478104"/>
<reference evidence="1 2" key="1">
    <citation type="journal article" date="2007" name="PLoS Pathog.">
        <title>Genome sequence of Babesia bovis and comparative analysis of apicomplexan hemoprotozoa.</title>
        <authorList>
            <person name="Brayton K.A."/>
            <person name="Lau A.O.T."/>
            <person name="Herndon D.R."/>
            <person name="Hannick L."/>
            <person name="Kappmeyer L.S."/>
            <person name="Berens S.J."/>
            <person name="Bidwell S.L."/>
            <person name="Brown W.C."/>
            <person name="Crabtree J."/>
            <person name="Fadrosh D."/>
            <person name="Feldblum T."/>
            <person name="Forberger H.A."/>
            <person name="Haas B.J."/>
            <person name="Howell J.M."/>
            <person name="Khouri H."/>
            <person name="Koo H."/>
            <person name="Mann D.J."/>
            <person name="Norimine J."/>
            <person name="Paulsen I.T."/>
            <person name="Radune D."/>
            <person name="Ren Q."/>
            <person name="Smith R.K. Jr."/>
            <person name="Suarez C.E."/>
            <person name="White O."/>
            <person name="Wortman J.R."/>
            <person name="Knowles D.P. Jr."/>
            <person name="McElwain T.F."/>
            <person name="Nene V.M."/>
        </authorList>
    </citation>
    <scope>NUCLEOTIDE SEQUENCE [LARGE SCALE GENOMIC DNA]</scope>
    <source>
        <strain evidence="1">T2Bo</strain>
    </source>
</reference>
<dbReference type="Proteomes" id="UP000002173">
    <property type="component" value="Chromosome 2"/>
</dbReference>
<evidence type="ECO:0000313" key="1">
    <source>
        <dbReference type="EMBL" id="EDO06307.1"/>
    </source>
</evidence>
<accession>A7ATP6</accession>
<dbReference type="AlphaFoldDB" id="A7ATP6"/>
<proteinExistence type="predicted"/>
<organism evidence="1 2">
    <name type="scientific">Babesia bovis</name>
    <dbReference type="NCBI Taxonomy" id="5865"/>
    <lineage>
        <taxon>Eukaryota</taxon>
        <taxon>Sar</taxon>
        <taxon>Alveolata</taxon>
        <taxon>Apicomplexa</taxon>
        <taxon>Aconoidasida</taxon>
        <taxon>Piroplasmida</taxon>
        <taxon>Babesiidae</taxon>
        <taxon>Babesia</taxon>
    </lineage>
</organism>
<dbReference type="eggNOG" id="ENOG502QX5V">
    <property type="taxonomic scope" value="Eukaryota"/>
</dbReference>
<dbReference type="VEuPathDB" id="PiroplasmaDB:BBOV_II003520"/>
<evidence type="ECO:0000313" key="2">
    <source>
        <dbReference type="Proteomes" id="UP000002173"/>
    </source>
</evidence>
<evidence type="ECO:0008006" key="3">
    <source>
        <dbReference type="Google" id="ProtNLM"/>
    </source>
</evidence>
<dbReference type="EMBL" id="AAXT01000003">
    <property type="protein sequence ID" value="EDO06307.1"/>
    <property type="molecule type" value="Genomic_DNA"/>
</dbReference>
<comment type="caution">
    <text evidence="1">The sequence shown here is derived from an EMBL/GenBank/DDBJ whole genome shotgun (WGS) entry which is preliminary data.</text>
</comment>
<sequence length="838" mass="96532">MRPIEHRNVESEEASHEPIPFDFEYFDAVCNSNRNDTLKHTSFPLDKHDKKLLYSLLRVSNATLYAGKVLDTKLIDTTECNNDNRKSHREYICERITERLALYPLDTRIIVLQRALAAWHNDSQKIWNKLIKVALRACFMNDETLKVSHIVKILASLSKWRFKGIAEIIQKLDIAIMAEDGWDIESASQILWSLAHLKAYDVKAFDYMNNVILSSMVKPDFDITNLPDETLHRILNPNIIRMSHTGKGHECLLEIMKALESNANGIDFCSPKTMMAISAILPMYPSPNIVERIAHRMSCILDKFTHSQAAHLFYNLAIIAHTIPTDVFDHIVSSLFEYKEMVYHTEVAYIPSLVAKLMYTYKVFLGNYDHCFVSKCMADLNANLHLLEPFSLVGNIHCIEMYKMAEPKISEQQETNIKQTMDNMLKMNDGDFVKVSFGTNDLIPLNNIKLWHRAAIYKLTSEGMEPMCNALGKFNELLRGEGILRTLKDFALFLTYVASSREFTENRGFKTAVIVAAMQLWNLTTESKREMLYWNSIIYYMNVMGIMKAFITEVGDFHTKYNSKYVPVTIMDVLQKCHDKGPNIDPLYTLLEWLKQRTSHSTPYIAENIIARYALLISLLNDYGWSHHLKECATIPIEDWLLHNFYSYTTEIVFVTDHNTVPQELLEYLNVVLKTPINPIKQIEAYTTLFFSQDSPNLLTAAVPLVAIADVFGNTECKVDISQVAQWLSKAKRINNLSAYLETIGHKKQDAIDMVELDSYLKNDTFKVQCIKNLFYVGPYLCHYGIFGSMNNEAIFVFINGQYRNAQEHTLDVQRRNTLKQMDVHFIELAVIDTNYTK</sequence>
<keyword evidence="2" id="KW-1185">Reference proteome</keyword>
<dbReference type="InParanoid" id="A7ATP6"/>
<gene>
    <name evidence="1" type="ORF">BBOV_II003520</name>
</gene>
<dbReference type="KEGG" id="bbo:BBOV_II003520"/>